<protein>
    <recommendedName>
        <fullName evidence="8">C2H2-type domain-containing protein</fullName>
    </recommendedName>
</protein>
<reference evidence="9 10" key="1">
    <citation type="submission" date="2016-03" db="EMBL/GenBank/DDBJ databases">
        <authorList>
            <person name="Ploux O."/>
        </authorList>
    </citation>
    <scope>NUCLEOTIDE SEQUENCE [LARGE SCALE GENOMIC DNA]</scope>
    <source>
        <strain evidence="9 10">UAMH 11012</strain>
    </source>
</reference>
<keyword evidence="4 7" id="KW-0863">Zinc-finger</keyword>
<proteinExistence type="predicted"/>
<dbReference type="GO" id="GO:0005634">
    <property type="term" value="C:nucleus"/>
    <property type="evidence" value="ECO:0007669"/>
    <property type="project" value="UniProtKB-SubCell"/>
</dbReference>
<evidence type="ECO:0000313" key="10">
    <source>
        <dbReference type="Proteomes" id="UP000184330"/>
    </source>
</evidence>
<dbReference type="GO" id="GO:0001228">
    <property type="term" value="F:DNA-binding transcription activator activity, RNA polymerase II-specific"/>
    <property type="evidence" value="ECO:0007669"/>
    <property type="project" value="TreeGrafter"/>
</dbReference>
<sequence>MPFYCTHCERAFNNWQGFNSHNEAKHNWECDYCYTTFPFESQKEHHEAMYHAFHCEECDRNFATEKDQAQHDAAKHHFECKFCDRVFRSEGARDQHQGSPAHNLKCTKCEKRFATEAGRNSHFIADHACDQCSLSFNTKKDVDLHRISAHRVPCEYCVKTFPSTETLQAHTNTMHSLKCQKCPRVFRLQENLSKHIEDEHTYKCSRCDITFDSLIAKSSHFYSTHCFKCENCQMSFETLVEKNRHYQSTHVTTCSRCHAEFTSQELLRVHFARAHVFPCEKCGLKCDSSAELSEHFAETHIFKCTACHEKFSTVEGRERHHRFHHEIECPNCSEKLETPLALLEHLRTHVHRCVDCDSGFDSQAKLEKHKEEWHTNVKSKLKCSGCAETFESPVLLLEHSKSAHRIQCEKCNGTFSDEETLSSRELAHHTTILKCPMCNIEAENNNGLTDHVAQAHPKAALLDSHLVIIKCEECAALFRTSEDLAEHIKLHRLATSGQDVPSKYKCINCEKDFGSQMDLATHILHAHFLRCKQCTGLRFASLQELSEHTAKMHMPVPVLSSSTQTDPVPDPVRTAELGLESYNTSTDTSSEDSFHDAPLPQTYALPQTEINELATQTTEHRCDACVAMFDNEEELDQHLENSPFHGPPALHCDECQIGPFRDQLELLKHIESKPHETKWVLSII</sequence>
<name>A0A1L7XWV7_9HELO</name>
<keyword evidence="10" id="KW-1185">Reference proteome</keyword>
<feature type="domain" description="C2H2-type" evidence="8">
    <location>
        <begin position="504"/>
        <end position="527"/>
    </location>
</feature>
<keyword evidence="5" id="KW-0862">Zinc</keyword>
<keyword evidence="6" id="KW-0539">Nucleus</keyword>
<keyword evidence="3" id="KW-0677">Repeat</keyword>
<dbReference type="EMBL" id="FJOG01000071">
    <property type="protein sequence ID" value="CZR69480.1"/>
    <property type="molecule type" value="Genomic_DNA"/>
</dbReference>
<dbReference type="InterPro" id="IPR013087">
    <property type="entry name" value="Znf_C2H2_type"/>
</dbReference>
<dbReference type="PROSITE" id="PS00028">
    <property type="entry name" value="ZINC_FINGER_C2H2_1"/>
    <property type="match status" value="13"/>
</dbReference>
<dbReference type="Pfam" id="PF00096">
    <property type="entry name" value="zf-C2H2"/>
    <property type="match status" value="2"/>
</dbReference>
<dbReference type="GO" id="GO:0000978">
    <property type="term" value="F:RNA polymerase II cis-regulatory region sequence-specific DNA binding"/>
    <property type="evidence" value="ECO:0007669"/>
    <property type="project" value="TreeGrafter"/>
</dbReference>
<evidence type="ECO:0000256" key="4">
    <source>
        <dbReference type="ARBA" id="ARBA00022771"/>
    </source>
</evidence>
<gene>
    <name evidence="9" type="ORF">PAC_19380</name>
</gene>
<feature type="domain" description="C2H2-type" evidence="8">
    <location>
        <begin position="3"/>
        <end position="31"/>
    </location>
</feature>
<feature type="domain" description="C2H2-type" evidence="8">
    <location>
        <begin position="381"/>
        <end position="404"/>
    </location>
</feature>
<dbReference type="OrthoDB" id="6105938at2759"/>
<dbReference type="PANTHER" id="PTHR24376:SF235">
    <property type="entry name" value="C2H2-TYPE DOMAIN-CONTAINING PROTEIN"/>
    <property type="match status" value="1"/>
</dbReference>
<keyword evidence="2" id="KW-0479">Metal-binding</keyword>
<dbReference type="GO" id="GO:0008270">
    <property type="term" value="F:zinc ion binding"/>
    <property type="evidence" value="ECO:0007669"/>
    <property type="project" value="UniProtKB-KW"/>
</dbReference>
<feature type="domain" description="C2H2-type" evidence="8">
    <location>
        <begin position="53"/>
        <end position="81"/>
    </location>
</feature>
<evidence type="ECO:0000256" key="1">
    <source>
        <dbReference type="ARBA" id="ARBA00004123"/>
    </source>
</evidence>
<dbReference type="Proteomes" id="UP000184330">
    <property type="component" value="Unassembled WGS sequence"/>
</dbReference>
<feature type="domain" description="C2H2-type" evidence="8">
    <location>
        <begin position="152"/>
        <end position="176"/>
    </location>
</feature>
<evidence type="ECO:0000313" key="9">
    <source>
        <dbReference type="EMBL" id="CZR69480.1"/>
    </source>
</evidence>
<evidence type="ECO:0000256" key="5">
    <source>
        <dbReference type="ARBA" id="ARBA00022833"/>
    </source>
</evidence>
<accession>A0A1L7XWV7</accession>
<dbReference type="Gene3D" id="3.30.160.60">
    <property type="entry name" value="Classic Zinc Finger"/>
    <property type="match status" value="3"/>
</dbReference>
<evidence type="ECO:0000256" key="2">
    <source>
        <dbReference type="ARBA" id="ARBA00022723"/>
    </source>
</evidence>
<feature type="domain" description="C2H2-type" evidence="8">
    <location>
        <begin position="177"/>
        <end position="201"/>
    </location>
</feature>
<feature type="domain" description="C2H2-type" evidence="8">
    <location>
        <begin position="302"/>
        <end position="330"/>
    </location>
</feature>
<evidence type="ECO:0000259" key="8">
    <source>
        <dbReference type="PROSITE" id="PS50157"/>
    </source>
</evidence>
<evidence type="ECO:0000256" key="7">
    <source>
        <dbReference type="PROSITE-ProRule" id="PRU00042"/>
    </source>
</evidence>
<comment type="subcellular location">
    <subcellularLocation>
        <location evidence="1">Nucleus</location>
    </subcellularLocation>
</comment>
<organism evidence="9 10">
    <name type="scientific">Phialocephala subalpina</name>
    <dbReference type="NCBI Taxonomy" id="576137"/>
    <lineage>
        <taxon>Eukaryota</taxon>
        <taxon>Fungi</taxon>
        <taxon>Dikarya</taxon>
        <taxon>Ascomycota</taxon>
        <taxon>Pezizomycotina</taxon>
        <taxon>Leotiomycetes</taxon>
        <taxon>Helotiales</taxon>
        <taxon>Mollisiaceae</taxon>
        <taxon>Phialocephala</taxon>
        <taxon>Phialocephala fortinii species complex</taxon>
    </lineage>
</organism>
<dbReference type="SMART" id="SM00355">
    <property type="entry name" value="ZnF_C2H2"/>
    <property type="match status" value="23"/>
</dbReference>
<dbReference type="AlphaFoldDB" id="A0A1L7XWV7"/>
<feature type="domain" description="C2H2-type" evidence="8">
    <location>
        <begin position="351"/>
        <end position="379"/>
    </location>
</feature>
<dbReference type="PANTHER" id="PTHR24376">
    <property type="entry name" value="ZINC FINGER PROTEIN"/>
    <property type="match status" value="1"/>
</dbReference>
<evidence type="ECO:0000256" key="6">
    <source>
        <dbReference type="ARBA" id="ARBA00023242"/>
    </source>
</evidence>
<feature type="domain" description="C2H2-type" evidence="8">
    <location>
        <begin position="469"/>
        <end position="491"/>
    </location>
</feature>
<dbReference type="PROSITE" id="PS50157">
    <property type="entry name" value="ZINC_FINGER_C2H2_2"/>
    <property type="match status" value="9"/>
</dbReference>
<dbReference type="STRING" id="576137.A0A1L7XWV7"/>
<evidence type="ECO:0000256" key="3">
    <source>
        <dbReference type="ARBA" id="ARBA00022737"/>
    </source>
</evidence>